<evidence type="ECO:0000259" key="1">
    <source>
        <dbReference type="Pfam" id="PF01656"/>
    </source>
</evidence>
<dbReference type="AlphaFoldDB" id="A0A977PTR0"/>
<dbReference type="InterPro" id="IPR050678">
    <property type="entry name" value="DNA_Partitioning_ATPase"/>
</dbReference>
<accession>A0A977PTR0</accession>
<name>A0A977PTR0_9CYAN</name>
<dbReference type="Gene3D" id="3.40.50.300">
    <property type="entry name" value="P-loop containing nucleotide triphosphate hydrolases"/>
    <property type="match status" value="1"/>
</dbReference>
<proteinExistence type="predicted"/>
<evidence type="ECO:0000313" key="2">
    <source>
        <dbReference type="EMBL" id="UXE59141.1"/>
    </source>
</evidence>
<organism evidence="2">
    <name type="scientific">Woronichinia naegeliana WA131</name>
    <dbReference type="NCBI Taxonomy" id="2824559"/>
    <lineage>
        <taxon>Bacteria</taxon>
        <taxon>Bacillati</taxon>
        <taxon>Cyanobacteriota</taxon>
        <taxon>Cyanophyceae</taxon>
        <taxon>Synechococcales</taxon>
        <taxon>Coelosphaeriaceae</taxon>
        <taxon>Woronichinia</taxon>
    </lineage>
</organism>
<dbReference type="PANTHER" id="PTHR13696">
    <property type="entry name" value="P-LOOP CONTAINING NUCLEOSIDE TRIPHOSPHATE HYDROLASE"/>
    <property type="match status" value="1"/>
</dbReference>
<gene>
    <name evidence="2" type="ORF">KA717_24855</name>
</gene>
<dbReference type="SUPFAM" id="SSF52540">
    <property type="entry name" value="P-loop containing nucleoside triphosphate hydrolases"/>
    <property type="match status" value="1"/>
</dbReference>
<sequence>MIIAIASFKGGVGKTTTAIHLAAYFSGFAKTLLIDDDLNRSSTTWSKRGSFPFTVEDETEAAKSVRAYQNIVIDTQARPTEEELKTLIKGCDLLVIPSTPDTLALDSLMLTIDTLRVLGSQKHRVLLTMIPPYPSKDGEEARNLLTKAELPLFKTGIKRYSVFPKASLAGLIVSAVNDPKAAIAWADYQAVGQEIVEGLNP</sequence>
<dbReference type="EMBL" id="CP073041">
    <property type="protein sequence ID" value="UXE59141.1"/>
    <property type="molecule type" value="Genomic_DNA"/>
</dbReference>
<dbReference type="InterPro" id="IPR002586">
    <property type="entry name" value="CobQ/CobB/MinD/ParA_Nub-bd_dom"/>
</dbReference>
<dbReference type="Proteomes" id="UP001065613">
    <property type="component" value="Chromosome"/>
</dbReference>
<reference evidence="2" key="1">
    <citation type="submission" date="2021-04" db="EMBL/GenBank/DDBJ databases">
        <title>Genome sequence of Woronichinia naegeliana from Washington state freshwater lake bloom.</title>
        <authorList>
            <person name="Dreher T.W."/>
        </authorList>
    </citation>
    <scope>NUCLEOTIDE SEQUENCE</scope>
    <source>
        <strain evidence="2">WA131</strain>
    </source>
</reference>
<protein>
    <submittedName>
        <fullName evidence="2">ParA family protein</fullName>
    </submittedName>
</protein>
<dbReference type="Pfam" id="PF01656">
    <property type="entry name" value="CbiA"/>
    <property type="match status" value="1"/>
</dbReference>
<dbReference type="KEGG" id="wna:KA717_24855"/>
<feature type="domain" description="CobQ/CobB/MinD/ParA nucleotide binding" evidence="1">
    <location>
        <begin position="3"/>
        <end position="130"/>
    </location>
</feature>
<dbReference type="PANTHER" id="PTHR13696:SF96">
    <property type="entry name" value="COBQ_COBB_MIND_PARA NUCLEOTIDE BINDING DOMAIN-CONTAINING PROTEIN"/>
    <property type="match status" value="1"/>
</dbReference>
<dbReference type="InterPro" id="IPR027417">
    <property type="entry name" value="P-loop_NTPase"/>
</dbReference>
<dbReference type="CDD" id="cd02042">
    <property type="entry name" value="ParAB_family"/>
    <property type="match status" value="1"/>
</dbReference>